<dbReference type="Proteomes" id="UP001195483">
    <property type="component" value="Unassembled WGS sequence"/>
</dbReference>
<proteinExistence type="predicted"/>
<dbReference type="AlphaFoldDB" id="A0AAE0S919"/>
<reference evidence="1" key="3">
    <citation type="submission" date="2023-05" db="EMBL/GenBank/DDBJ databases">
        <authorList>
            <person name="Smith C.H."/>
        </authorList>
    </citation>
    <scope>NUCLEOTIDE SEQUENCE</scope>
    <source>
        <strain evidence="1">CHS0354</strain>
        <tissue evidence="1">Mantle</tissue>
    </source>
</reference>
<evidence type="ECO:0000313" key="2">
    <source>
        <dbReference type="Proteomes" id="UP001195483"/>
    </source>
</evidence>
<reference evidence="1" key="1">
    <citation type="journal article" date="2021" name="Genome Biol. Evol.">
        <title>A High-Quality Reference Genome for a Parasitic Bivalve with Doubly Uniparental Inheritance (Bivalvia: Unionida).</title>
        <authorList>
            <person name="Smith C.H."/>
        </authorList>
    </citation>
    <scope>NUCLEOTIDE SEQUENCE</scope>
    <source>
        <strain evidence="1">CHS0354</strain>
    </source>
</reference>
<gene>
    <name evidence="1" type="ORF">CHS0354_032802</name>
</gene>
<evidence type="ECO:0000313" key="1">
    <source>
        <dbReference type="EMBL" id="KAK3587601.1"/>
    </source>
</evidence>
<accession>A0AAE0S919</accession>
<reference evidence="1" key="2">
    <citation type="journal article" date="2021" name="Genome Biol. Evol.">
        <title>Developing a high-quality reference genome for a parasitic bivalve with doubly uniparental inheritance (Bivalvia: Unionida).</title>
        <authorList>
            <person name="Smith C.H."/>
        </authorList>
    </citation>
    <scope>NUCLEOTIDE SEQUENCE</scope>
    <source>
        <strain evidence="1">CHS0354</strain>
        <tissue evidence="1">Mantle</tissue>
    </source>
</reference>
<dbReference type="EMBL" id="JAEAOA010001935">
    <property type="protein sequence ID" value="KAK3587601.1"/>
    <property type="molecule type" value="Genomic_DNA"/>
</dbReference>
<comment type="caution">
    <text evidence="1">The sequence shown here is derived from an EMBL/GenBank/DDBJ whole genome shotgun (WGS) entry which is preliminary data.</text>
</comment>
<name>A0AAE0S919_9BIVA</name>
<organism evidence="1 2">
    <name type="scientific">Potamilus streckersoni</name>
    <dbReference type="NCBI Taxonomy" id="2493646"/>
    <lineage>
        <taxon>Eukaryota</taxon>
        <taxon>Metazoa</taxon>
        <taxon>Spiralia</taxon>
        <taxon>Lophotrochozoa</taxon>
        <taxon>Mollusca</taxon>
        <taxon>Bivalvia</taxon>
        <taxon>Autobranchia</taxon>
        <taxon>Heteroconchia</taxon>
        <taxon>Palaeoheterodonta</taxon>
        <taxon>Unionida</taxon>
        <taxon>Unionoidea</taxon>
        <taxon>Unionidae</taxon>
        <taxon>Ambleminae</taxon>
        <taxon>Lampsilini</taxon>
        <taxon>Potamilus</taxon>
    </lineage>
</organism>
<keyword evidence="2" id="KW-1185">Reference proteome</keyword>
<evidence type="ECO:0008006" key="3">
    <source>
        <dbReference type="Google" id="ProtNLM"/>
    </source>
</evidence>
<sequence length="78" mass="8942">MVTNLETQSCDQPINVNTPCGTFRDCSFRDDGKYPDLESQCHWFHTCSFGQFQGHSPCPASESNQRGSLYKDYMLLRN</sequence>
<protein>
    <recommendedName>
        <fullName evidence="3">Chitin-binding type-2 domain-containing protein</fullName>
    </recommendedName>
</protein>